<evidence type="ECO:0000256" key="4">
    <source>
        <dbReference type="ARBA" id="ARBA00022679"/>
    </source>
</evidence>
<keyword evidence="6" id="KW-0472">Membrane</keyword>
<dbReference type="PROSITE" id="PS50112">
    <property type="entry name" value="PAS"/>
    <property type="match status" value="1"/>
</dbReference>
<evidence type="ECO:0000256" key="5">
    <source>
        <dbReference type="ARBA" id="ARBA00022777"/>
    </source>
</evidence>
<dbReference type="Gene3D" id="1.10.287.130">
    <property type="match status" value="1"/>
</dbReference>
<dbReference type="GO" id="GO:0030295">
    <property type="term" value="F:protein kinase activator activity"/>
    <property type="evidence" value="ECO:0007669"/>
    <property type="project" value="TreeGrafter"/>
</dbReference>
<dbReference type="PROSITE" id="PS50113">
    <property type="entry name" value="PAC"/>
    <property type="match status" value="1"/>
</dbReference>
<gene>
    <name evidence="11" type="ORF">K0B96_11995</name>
</gene>
<keyword evidence="3" id="KW-0597">Phosphoprotein</keyword>
<dbReference type="FunFam" id="3.30.565.10:FF:000006">
    <property type="entry name" value="Sensor histidine kinase WalK"/>
    <property type="match status" value="1"/>
</dbReference>
<accession>A0A8F9TS54</accession>
<dbReference type="KEGG" id="ole:K0B96_11995"/>
<dbReference type="PANTHER" id="PTHR42878">
    <property type="entry name" value="TWO-COMPONENT HISTIDINE KINASE"/>
    <property type="match status" value="1"/>
</dbReference>
<dbReference type="InterPro" id="IPR036890">
    <property type="entry name" value="HATPase_C_sf"/>
</dbReference>
<dbReference type="SMART" id="SM00388">
    <property type="entry name" value="HisKA"/>
    <property type="match status" value="1"/>
</dbReference>
<dbReference type="Pfam" id="PF02518">
    <property type="entry name" value="HATPase_c"/>
    <property type="match status" value="1"/>
</dbReference>
<dbReference type="InterPro" id="IPR005467">
    <property type="entry name" value="His_kinase_dom"/>
</dbReference>
<dbReference type="Pfam" id="PF13426">
    <property type="entry name" value="PAS_9"/>
    <property type="match status" value="1"/>
</dbReference>
<name>A0A8F9TS54_9BACT</name>
<feature type="coiled-coil region" evidence="7">
    <location>
        <begin position="320"/>
        <end position="347"/>
    </location>
</feature>
<dbReference type="PRINTS" id="PR00344">
    <property type="entry name" value="BCTRLSENSOR"/>
</dbReference>
<keyword evidence="4" id="KW-0808">Transferase</keyword>
<evidence type="ECO:0000256" key="3">
    <source>
        <dbReference type="ARBA" id="ARBA00022553"/>
    </source>
</evidence>
<dbReference type="PANTHER" id="PTHR42878:SF15">
    <property type="entry name" value="BACTERIOPHYTOCHROME"/>
    <property type="match status" value="1"/>
</dbReference>
<dbReference type="EMBL" id="CP080507">
    <property type="protein sequence ID" value="QYM78030.1"/>
    <property type="molecule type" value="Genomic_DNA"/>
</dbReference>
<dbReference type="RefSeq" id="WP_220161134.1">
    <property type="nucleotide sequence ID" value="NZ_CP080507.1"/>
</dbReference>
<evidence type="ECO:0000256" key="2">
    <source>
        <dbReference type="ARBA" id="ARBA00012438"/>
    </source>
</evidence>
<protein>
    <recommendedName>
        <fullName evidence="2">histidine kinase</fullName>
        <ecNumber evidence="2">2.7.13.3</ecNumber>
    </recommendedName>
</protein>
<organism evidence="11 12">
    <name type="scientific">Horticoccus luteus</name>
    <dbReference type="NCBI Taxonomy" id="2862869"/>
    <lineage>
        <taxon>Bacteria</taxon>
        <taxon>Pseudomonadati</taxon>
        <taxon>Verrucomicrobiota</taxon>
        <taxon>Opitutia</taxon>
        <taxon>Opitutales</taxon>
        <taxon>Opitutaceae</taxon>
        <taxon>Horticoccus</taxon>
    </lineage>
</organism>
<dbReference type="InterPro" id="IPR000014">
    <property type="entry name" value="PAS"/>
</dbReference>
<dbReference type="Gene3D" id="3.30.565.10">
    <property type="entry name" value="Histidine kinase-like ATPase, C-terminal domain"/>
    <property type="match status" value="1"/>
</dbReference>
<dbReference type="GO" id="GO:0007234">
    <property type="term" value="P:osmosensory signaling via phosphorelay pathway"/>
    <property type="evidence" value="ECO:0007669"/>
    <property type="project" value="TreeGrafter"/>
</dbReference>
<evidence type="ECO:0000256" key="7">
    <source>
        <dbReference type="SAM" id="Coils"/>
    </source>
</evidence>
<evidence type="ECO:0000259" key="8">
    <source>
        <dbReference type="PROSITE" id="PS50109"/>
    </source>
</evidence>
<dbReference type="SUPFAM" id="SSF55874">
    <property type="entry name" value="ATPase domain of HSP90 chaperone/DNA topoisomerase II/histidine kinase"/>
    <property type="match status" value="1"/>
</dbReference>
<dbReference type="PROSITE" id="PS50109">
    <property type="entry name" value="HIS_KIN"/>
    <property type="match status" value="1"/>
</dbReference>
<evidence type="ECO:0000313" key="11">
    <source>
        <dbReference type="EMBL" id="QYM78030.1"/>
    </source>
</evidence>
<proteinExistence type="predicted"/>
<dbReference type="CDD" id="cd00130">
    <property type="entry name" value="PAS"/>
    <property type="match status" value="1"/>
</dbReference>
<dbReference type="InterPro" id="IPR050351">
    <property type="entry name" value="BphY/WalK/GraS-like"/>
</dbReference>
<dbReference type="Pfam" id="PF05227">
    <property type="entry name" value="CHASE3"/>
    <property type="match status" value="1"/>
</dbReference>
<evidence type="ECO:0000256" key="1">
    <source>
        <dbReference type="ARBA" id="ARBA00000085"/>
    </source>
</evidence>
<dbReference type="InterPro" id="IPR003661">
    <property type="entry name" value="HisK_dim/P_dom"/>
</dbReference>
<evidence type="ECO:0000313" key="12">
    <source>
        <dbReference type="Proteomes" id="UP000825051"/>
    </source>
</evidence>
<dbReference type="GO" id="GO:0016020">
    <property type="term" value="C:membrane"/>
    <property type="evidence" value="ECO:0007669"/>
    <property type="project" value="UniProtKB-SubCell"/>
</dbReference>
<keyword evidence="5" id="KW-0418">Kinase</keyword>
<dbReference type="SUPFAM" id="SSF55785">
    <property type="entry name" value="PYP-like sensor domain (PAS domain)"/>
    <property type="match status" value="1"/>
</dbReference>
<dbReference type="Gene3D" id="3.30.450.20">
    <property type="entry name" value="PAS domain"/>
    <property type="match status" value="1"/>
</dbReference>
<dbReference type="EC" id="2.7.13.3" evidence="2"/>
<dbReference type="InterPro" id="IPR036097">
    <property type="entry name" value="HisK_dim/P_sf"/>
</dbReference>
<dbReference type="SMART" id="SM00387">
    <property type="entry name" value="HATPase_c"/>
    <property type="match status" value="1"/>
</dbReference>
<reference evidence="11" key="1">
    <citation type="submission" date="2021-08" db="EMBL/GenBank/DDBJ databases">
        <title>Genome of a novel bacterium of the phylum Verrucomicrobia, Oleiharenicola sp. KSB-15.</title>
        <authorList>
            <person name="Chung J.-H."/>
            <person name="Ahn J.-H."/>
            <person name="Yoon Y."/>
            <person name="Kim D.-Y."/>
            <person name="An S.-H."/>
            <person name="Park I."/>
            <person name="Yeon J."/>
        </authorList>
    </citation>
    <scope>NUCLEOTIDE SEQUENCE</scope>
    <source>
        <strain evidence="11">KSB-15</strain>
    </source>
</reference>
<dbReference type="GO" id="GO:0000155">
    <property type="term" value="F:phosphorelay sensor kinase activity"/>
    <property type="evidence" value="ECO:0007669"/>
    <property type="project" value="InterPro"/>
</dbReference>
<comment type="catalytic activity">
    <reaction evidence="1">
        <text>ATP + protein L-histidine = ADP + protein N-phospho-L-histidine.</text>
        <dbReference type="EC" id="2.7.13.3"/>
    </reaction>
</comment>
<dbReference type="Proteomes" id="UP000825051">
    <property type="component" value="Chromosome"/>
</dbReference>
<dbReference type="InterPro" id="IPR004358">
    <property type="entry name" value="Sig_transdc_His_kin-like_C"/>
</dbReference>
<dbReference type="GO" id="GO:0000156">
    <property type="term" value="F:phosphorelay response regulator activity"/>
    <property type="evidence" value="ECO:0007669"/>
    <property type="project" value="TreeGrafter"/>
</dbReference>
<dbReference type="NCBIfam" id="TIGR00229">
    <property type="entry name" value="sensory_box"/>
    <property type="match status" value="1"/>
</dbReference>
<evidence type="ECO:0000256" key="6">
    <source>
        <dbReference type="ARBA" id="ARBA00023136"/>
    </source>
</evidence>
<dbReference type="SUPFAM" id="SSF47384">
    <property type="entry name" value="Homodimeric domain of signal transducing histidine kinase"/>
    <property type="match status" value="1"/>
</dbReference>
<dbReference type="InterPro" id="IPR035965">
    <property type="entry name" value="PAS-like_dom_sf"/>
</dbReference>
<evidence type="ECO:0000259" key="10">
    <source>
        <dbReference type="PROSITE" id="PS50113"/>
    </source>
</evidence>
<dbReference type="AlphaFoldDB" id="A0A8F9TS54"/>
<sequence>MLLLIGALTWWNAARLVDTFRWVEHTQEVIGDLNETLVEVLNMQVGARNYLLLGDETYLEAYRHAAAESRRRAAIVRQLTADQPAQRARIDALDPLLAEAAVRLQARIDLRQAQGVSTATEAKTSRSHDIIVRIRQTIGEMRRHEEQLLAQRSAAVVHALELTMACVVLGGALAIGLVTVAGILIGRDFRLRREAESKLERNRAMFESLFENAADGLIVVSPAGSIVRLNRTAERLFGHTRSALIGHPVEALLPEAFRAAHAAKNEDAPADGFAPALDERMDYVARRADGSTLPVEIMLSPLETDDGRVTLATVRDLTRRRAAEQKITQLNADLQRQNGQLTAAVAELEAFSYSVSHDLRAPLRHIDGFSALLGQHLNGNADETSTRYLDTIGHAAQRMGRLIDDLLAFSRAGRTPVKLEPVAHDHLLATVIRELNLSGSTAPIAWQIAPLPTLPGDPALLHQVWSNLVENAVKYSSKNPAPRIEIGAQLGPDGTEWIFFVRDNGVGFDMRHVDKLFGVFQRLHAMSEFPGTGIGLANVRRIVTRHGGRTWAEGVKGTGATFYFSLPRDAAAVAAVQPPAPAVAS</sequence>
<dbReference type="CDD" id="cd19410">
    <property type="entry name" value="HK9-like_sensor"/>
    <property type="match status" value="1"/>
</dbReference>
<dbReference type="InterPro" id="IPR003594">
    <property type="entry name" value="HATPase_dom"/>
</dbReference>
<dbReference type="CDD" id="cd00082">
    <property type="entry name" value="HisKA"/>
    <property type="match status" value="1"/>
</dbReference>
<dbReference type="Pfam" id="PF00512">
    <property type="entry name" value="HisKA"/>
    <property type="match status" value="1"/>
</dbReference>
<keyword evidence="12" id="KW-1185">Reference proteome</keyword>
<dbReference type="InterPro" id="IPR007891">
    <property type="entry name" value="CHASE3"/>
</dbReference>
<dbReference type="SMART" id="SM00091">
    <property type="entry name" value="PAS"/>
    <property type="match status" value="2"/>
</dbReference>
<feature type="domain" description="Histidine kinase" evidence="8">
    <location>
        <begin position="354"/>
        <end position="570"/>
    </location>
</feature>
<dbReference type="InterPro" id="IPR000700">
    <property type="entry name" value="PAS-assoc_C"/>
</dbReference>
<feature type="domain" description="PAC" evidence="10">
    <location>
        <begin position="279"/>
        <end position="329"/>
    </location>
</feature>
<evidence type="ECO:0000259" key="9">
    <source>
        <dbReference type="PROSITE" id="PS50112"/>
    </source>
</evidence>
<keyword evidence="7" id="KW-0175">Coiled coil</keyword>
<feature type="domain" description="PAS" evidence="9">
    <location>
        <begin position="202"/>
        <end position="255"/>
    </location>
</feature>